<reference evidence="1 2" key="1">
    <citation type="submission" date="2023-08" db="EMBL/GenBank/DDBJ databases">
        <title>A Necator americanus chromosomal reference genome.</title>
        <authorList>
            <person name="Ilik V."/>
            <person name="Petrzelkova K.J."/>
            <person name="Pardy F."/>
            <person name="Fuh T."/>
            <person name="Niatou-Singa F.S."/>
            <person name="Gouil Q."/>
            <person name="Baker L."/>
            <person name="Ritchie M.E."/>
            <person name="Jex A.R."/>
            <person name="Gazzola D."/>
            <person name="Li H."/>
            <person name="Toshio Fujiwara R."/>
            <person name="Zhan B."/>
            <person name="Aroian R.V."/>
            <person name="Pafco B."/>
            <person name="Schwarz E.M."/>
        </authorList>
    </citation>
    <scope>NUCLEOTIDE SEQUENCE [LARGE SCALE GENOMIC DNA]</scope>
    <source>
        <strain evidence="1 2">Aroian</strain>
        <tissue evidence="1">Whole animal</tissue>
    </source>
</reference>
<keyword evidence="2" id="KW-1185">Reference proteome</keyword>
<protein>
    <submittedName>
        <fullName evidence="1">Uncharacterized protein</fullName>
    </submittedName>
</protein>
<sequence>MARFLKRYRGAHHQPKLDLVGLKNDECRKKFHQRASINIGLRNRKSVDDADSFTKCIHDAAKKTLPVSAPWKKFTLTSTKTISTYNSVCVARTSGDFAQEKGLRRKLLHQLKRGRENEWT</sequence>
<dbReference type="Proteomes" id="UP001303046">
    <property type="component" value="Unassembled WGS sequence"/>
</dbReference>
<comment type="caution">
    <text evidence="1">The sequence shown here is derived from an EMBL/GenBank/DDBJ whole genome shotgun (WGS) entry which is preliminary data.</text>
</comment>
<dbReference type="EMBL" id="JAVFWL010000004">
    <property type="protein sequence ID" value="KAK6748382.1"/>
    <property type="molecule type" value="Genomic_DNA"/>
</dbReference>
<name>A0ABR1DD22_NECAM</name>
<proteinExistence type="predicted"/>
<evidence type="ECO:0000313" key="2">
    <source>
        <dbReference type="Proteomes" id="UP001303046"/>
    </source>
</evidence>
<organism evidence="1 2">
    <name type="scientific">Necator americanus</name>
    <name type="common">Human hookworm</name>
    <dbReference type="NCBI Taxonomy" id="51031"/>
    <lineage>
        <taxon>Eukaryota</taxon>
        <taxon>Metazoa</taxon>
        <taxon>Ecdysozoa</taxon>
        <taxon>Nematoda</taxon>
        <taxon>Chromadorea</taxon>
        <taxon>Rhabditida</taxon>
        <taxon>Rhabditina</taxon>
        <taxon>Rhabditomorpha</taxon>
        <taxon>Strongyloidea</taxon>
        <taxon>Ancylostomatidae</taxon>
        <taxon>Bunostominae</taxon>
        <taxon>Necator</taxon>
    </lineage>
</organism>
<gene>
    <name evidence="1" type="primary">Necator_chrIV.g14463</name>
    <name evidence="1" type="ORF">RB195_001169</name>
</gene>
<evidence type="ECO:0000313" key="1">
    <source>
        <dbReference type="EMBL" id="KAK6748382.1"/>
    </source>
</evidence>
<accession>A0ABR1DD22</accession>